<reference evidence="2 3" key="1">
    <citation type="submission" date="2016-11" db="EMBL/GenBank/DDBJ databases">
        <title>Whole genomes of Flavobacteriaceae.</title>
        <authorList>
            <person name="Stine C."/>
            <person name="Li C."/>
            <person name="Tadesse D."/>
        </authorList>
    </citation>
    <scope>NUCLEOTIDE SEQUENCE [LARGE SCALE GENOMIC DNA]</scope>
    <source>
        <strain evidence="2 3">DSM 18292</strain>
    </source>
</reference>
<dbReference type="OrthoDB" id="333049at2"/>
<gene>
    <name evidence="2" type="ORF">B0A66_03740</name>
</gene>
<proteinExistence type="predicted"/>
<keyword evidence="3" id="KW-1185">Reference proteome</keyword>
<dbReference type="InterPro" id="IPR020941">
    <property type="entry name" value="SUFU-like_domain"/>
</dbReference>
<evidence type="ECO:0000313" key="3">
    <source>
        <dbReference type="Proteomes" id="UP000198345"/>
    </source>
</evidence>
<dbReference type="AlphaFoldDB" id="A0A226HMW3"/>
<name>A0A226HMW3_9FLAO</name>
<organism evidence="2 3">
    <name type="scientific">Flavobacterium hercynium</name>
    <dbReference type="NCBI Taxonomy" id="387094"/>
    <lineage>
        <taxon>Bacteria</taxon>
        <taxon>Pseudomonadati</taxon>
        <taxon>Bacteroidota</taxon>
        <taxon>Flavobacteriia</taxon>
        <taxon>Flavobacteriales</taxon>
        <taxon>Flavobacteriaceae</taxon>
        <taxon>Flavobacterium</taxon>
    </lineage>
</organism>
<sequence>MRLFNKSNNTIEKPKVILESRSPSCPITAIAEQDNRTVYFYLFGDHEDFGVKSCWVRNLTVAPEELETKLMEKGVPPMLTKEFCAFPEGQDKLVEKNLEIVWLEEGDGAALLENGEILCIIPGWGGDGGFYGYARDCKGEGHFAWELSEDNELHKRVDSAIADLKEWDKEINPFQVLQPEILNGYDELFGKSEKYYAIDNSEWPPKGLYVFEGTEKIVLGTVAVSLRPQPKIEMYHENPSKVNRIELGVILKSGLSNDQIQSVASIVSGITAIPWDYITFLAEGHTVGFNTSVSEKFKYAVLTNKLKVLPKVNFTAFYNSDILFLWMVPISEAELDVMKESGSETVLNKLDSIGEEIFNLEREEVV</sequence>
<protein>
    <recommendedName>
        <fullName evidence="1">Suppressor of fused-like domain-containing protein</fullName>
    </recommendedName>
</protein>
<feature type="domain" description="Suppressor of fused-like" evidence="1">
    <location>
        <begin position="221"/>
        <end position="363"/>
    </location>
</feature>
<evidence type="ECO:0000259" key="1">
    <source>
        <dbReference type="Pfam" id="PF05076"/>
    </source>
</evidence>
<dbReference type="Pfam" id="PF05076">
    <property type="entry name" value="SUFU"/>
    <property type="match status" value="1"/>
</dbReference>
<accession>A0A226HMW3</accession>
<dbReference type="RefSeq" id="WP_089048510.1">
    <property type="nucleotide sequence ID" value="NZ_FXTV01000002.1"/>
</dbReference>
<comment type="caution">
    <text evidence="2">The sequence shown here is derived from an EMBL/GenBank/DDBJ whole genome shotgun (WGS) entry which is preliminary data.</text>
</comment>
<evidence type="ECO:0000313" key="2">
    <source>
        <dbReference type="EMBL" id="OXA94850.1"/>
    </source>
</evidence>
<dbReference type="Proteomes" id="UP000198345">
    <property type="component" value="Unassembled WGS sequence"/>
</dbReference>
<dbReference type="EMBL" id="MUGW01000008">
    <property type="protein sequence ID" value="OXA94850.1"/>
    <property type="molecule type" value="Genomic_DNA"/>
</dbReference>